<accession>A0A165GK53</accession>
<reference evidence="1 2" key="1">
    <citation type="journal article" date="2016" name="Mol. Biol. Evol.">
        <title>Comparative Genomics of Early-Diverging Mushroom-Forming Fungi Provides Insights into the Origins of Lignocellulose Decay Capabilities.</title>
        <authorList>
            <person name="Nagy L.G."/>
            <person name="Riley R."/>
            <person name="Tritt A."/>
            <person name="Adam C."/>
            <person name="Daum C."/>
            <person name="Floudas D."/>
            <person name="Sun H."/>
            <person name="Yadav J.S."/>
            <person name="Pangilinan J."/>
            <person name="Larsson K.H."/>
            <person name="Matsuura K."/>
            <person name="Barry K."/>
            <person name="Labutti K."/>
            <person name="Kuo R."/>
            <person name="Ohm R.A."/>
            <person name="Bhattacharya S.S."/>
            <person name="Shirouzu T."/>
            <person name="Yoshinaga Y."/>
            <person name="Martin F.M."/>
            <person name="Grigoriev I.V."/>
            <person name="Hibbett D.S."/>
        </authorList>
    </citation>
    <scope>NUCLEOTIDE SEQUENCE [LARGE SCALE GENOMIC DNA]</scope>
    <source>
        <strain evidence="1 2">93-53</strain>
    </source>
</reference>
<organism evidence="1 2">
    <name type="scientific">Laetiporus sulphureus 93-53</name>
    <dbReference type="NCBI Taxonomy" id="1314785"/>
    <lineage>
        <taxon>Eukaryota</taxon>
        <taxon>Fungi</taxon>
        <taxon>Dikarya</taxon>
        <taxon>Basidiomycota</taxon>
        <taxon>Agaricomycotina</taxon>
        <taxon>Agaricomycetes</taxon>
        <taxon>Polyporales</taxon>
        <taxon>Laetiporus</taxon>
    </lineage>
</organism>
<name>A0A165GK53_9APHY</name>
<dbReference type="PANTHER" id="PTHR36091">
    <property type="entry name" value="ALTERED INHERITANCE OF MITOCHONDRIA PROTEIN 9, MITOCHONDRIAL"/>
    <property type="match status" value="1"/>
</dbReference>
<dbReference type="Proteomes" id="UP000076871">
    <property type="component" value="Unassembled WGS sequence"/>
</dbReference>
<proteinExistence type="predicted"/>
<dbReference type="GeneID" id="63831213"/>
<dbReference type="InterPro" id="IPR051035">
    <property type="entry name" value="Mito_inheritance_9"/>
</dbReference>
<evidence type="ECO:0008006" key="3">
    <source>
        <dbReference type="Google" id="ProtNLM"/>
    </source>
</evidence>
<protein>
    <recommendedName>
        <fullName evidence="3">Aminoglycoside phosphotransferase domain-containing protein</fullName>
    </recommendedName>
</protein>
<keyword evidence="2" id="KW-1185">Reference proteome</keyword>
<dbReference type="InParanoid" id="A0A165GK53"/>
<sequence length="258" mass="29251">MPSGLAFPGIYGEASDSRWMLTGDPTGKDAFSYISSFFKCEQQWLARFAKPRDPSDPFYLSTEDNSPAAHIAVLDQFLACLPHIMPDLELRYPALWHTDLYRSNIFVESPQPTILGVIGWQWTDIGPFYAQAIFPKAFVYDLPLEERELVRMEQNEAFAMCYQQTLITNTPPCAAVMSTPYLSTVVDPVSRVVTWDEIAPAGTPCPLNYTNEDAERILSHAVQERDYENNIERPKALLNVQIDGKVDTEQYDEVLGRK</sequence>
<dbReference type="OrthoDB" id="2968323at2759"/>
<dbReference type="AlphaFoldDB" id="A0A165GK53"/>
<evidence type="ECO:0000313" key="2">
    <source>
        <dbReference type="Proteomes" id="UP000076871"/>
    </source>
</evidence>
<dbReference type="STRING" id="1314785.A0A165GK53"/>
<dbReference type="PANTHER" id="PTHR36091:SF2">
    <property type="entry name" value="AMINOGLYCOSIDE PHOSPHOTRANSFERASE DOMAIN-CONTAINING PROTEIN"/>
    <property type="match status" value="1"/>
</dbReference>
<dbReference type="RefSeq" id="XP_040768204.1">
    <property type="nucleotide sequence ID" value="XM_040914185.1"/>
</dbReference>
<dbReference type="Gene3D" id="3.90.1200.10">
    <property type="match status" value="1"/>
</dbReference>
<dbReference type="EMBL" id="KV427609">
    <property type="protein sequence ID" value="KZT10464.1"/>
    <property type="molecule type" value="Genomic_DNA"/>
</dbReference>
<dbReference type="GO" id="GO:0005739">
    <property type="term" value="C:mitochondrion"/>
    <property type="evidence" value="ECO:0007669"/>
    <property type="project" value="TreeGrafter"/>
</dbReference>
<gene>
    <name evidence="1" type="ORF">LAESUDRAFT_810096</name>
</gene>
<evidence type="ECO:0000313" key="1">
    <source>
        <dbReference type="EMBL" id="KZT10464.1"/>
    </source>
</evidence>